<dbReference type="Gene3D" id="1.10.3210.30">
    <property type="match status" value="1"/>
</dbReference>
<dbReference type="PANTHER" id="PTHR47959">
    <property type="entry name" value="ATP-DEPENDENT RNA HELICASE RHLE-RELATED"/>
    <property type="match status" value="1"/>
</dbReference>
<dbReference type="GO" id="GO:0003676">
    <property type="term" value="F:nucleic acid binding"/>
    <property type="evidence" value="ECO:0007669"/>
    <property type="project" value="InterPro"/>
</dbReference>
<dbReference type="InterPro" id="IPR006474">
    <property type="entry name" value="Helicase_Cas3_CRISPR-ass_core"/>
</dbReference>
<dbReference type="InterPro" id="IPR011545">
    <property type="entry name" value="DEAD/DEAH_box_helicase_dom"/>
</dbReference>
<dbReference type="Pfam" id="PF00270">
    <property type="entry name" value="DEAD"/>
    <property type="match status" value="1"/>
</dbReference>
<dbReference type="Proteomes" id="UP000421283">
    <property type="component" value="Unassembled WGS sequence"/>
</dbReference>
<evidence type="ECO:0000256" key="5">
    <source>
        <dbReference type="ARBA" id="ARBA00023118"/>
    </source>
</evidence>
<dbReference type="GO" id="GO:0003724">
    <property type="term" value="F:RNA helicase activity"/>
    <property type="evidence" value="ECO:0007669"/>
    <property type="project" value="TreeGrafter"/>
</dbReference>
<dbReference type="GO" id="GO:0005829">
    <property type="term" value="C:cytosol"/>
    <property type="evidence" value="ECO:0007669"/>
    <property type="project" value="TreeGrafter"/>
</dbReference>
<proteinExistence type="predicted"/>
<dbReference type="PANTHER" id="PTHR47959:SF16">
    <property type="entry name" value="CRISPR-ASSOCIATED NUCLEASE_HELICASE CAS3-RELATED"/>
    <property type="match status" value="1"/>
</dbReference>
<dbReference type="PROSITE" id="PS51192">
    <property type="entry name" value="HELICASE_ATP_BIND_1"/>
    <property type="match status" value="1"/>
</dbReference>
<keyword evidence="1" id="KW-0547">Nucleotide-binding</keyword>
<dbReference type="RefSeq" id="WP_153136783.1">
    <property type="nucleotide sequence ID" value="NZ_JAHOFA010000013.1"/>
</dbReference>
<dbReference type="GO" id="GO:0016787">
    <property type="term" value="F:hydrolase activity"/>
    <property type="evidence" value="ECO:0007669"/>
    <property type="project" value="UniProtKB-KW"/>
</dbReference>
<evidence type="ECO:0000256" key="4">
    <source>
        <dbReference type="ARBA" id="ARBA00022840"/>
    </source>
</evidence>
<dbReference type="AlphaFoldDB" id="A0AA90VKC1"/>
<dbReference type="EMBL" id="VZAP01000001">
    <property type="protein sequence ID" value="MQO91083.1"/>
    <property type="molecule type" value="Genomic_DNA"/>
</dbReference>
<comment type="caution">
    <text evidence="7">The sequence shown here is derived from an EMBL/GenBank/DDBJ whole genome shotgun (WGS) entry which is preliminary data.</text>
</comment>
<gene>
    <name evidence="7" type="primary">cas3</name>
    <name evidence="7" type="ORF">F7D31_00020</name>
</gene>
<dbReference type="InterPro" id="IPR050079">
    <property type="entry name" value="DEAD_box_RNA_helicase"/>
</dbReference>
<dbReference type="Pfam" id="PF22590">
    <property type="entry name" value="Cas3-like_C_2"/>
    <property type="match status" value="1"/>
</dbReference>
<keyword evidence="5" id="KW-0051">Antiviral defense</keyword>
<protein>
    <submittedName>
        <fullName evidence="7">CRISPR-associated helicase Cas3</fullName>
    </submittedName>
</protein>
<evidence type="ECO:0000256" key="3">
    <source>
        <dbReference type="ARBA" id="ARBA00022806"/>
    </source>
</evidence>
<dbReference type="InterPro" id="IPR014001">
    <property type="entry name" value="Helicase_ATP-bd"/>
</dbReference>
<dbReference type="GO" id="GO:0051607">
    <property type="term" value="P:defense response to virus"/>
    <property type="evidence" value="ECO:0007669"/>
    <property type="project" value="UniProtKB-KW"/>
</dbReference>
<dbReference type="SMART" id="SM00487">
    <property type="entry name" value="DEXDc"/>
    <property type="match status" value="1"/>
</dbReference>
<evidence type="ECO:0000313" key="7">
    <source>
        <dbReference type="EMBL" id="MQO91083.1"/>
    </source>
</evidence>
<dbReference type="SUPFAM" id="SSF52540">
    <property type="entry name" value="P-loop containing nucleoside triphosphate hydrolases"/>
    <property type="match status" value="1"/>
</dbReference>
<keyword evidence="4" id="KW-0067">ATP-binding</keyword>
<organism evidence="7 8">
    <name type="scientific">Segatella copri</name>
    <dbReference type="NCBI Taxonomy" id="165179"/>
    <lineage>
        <taxon>Bacteria</taxon>
        <taxon>Pseudomonadati</taxon>
        <taxon>Bacteroidota</taxon>
        <taxon>Bacteroidia</taxon>
        <taxon>Bacteroidales</taxon>
        <taxon>Prevotellaceae</taxon>
        <taxon>Segatella</taxon>
    </lineage>
</organism>
<reference evidence="8" key="1">
    <citation type="submission" date="2019-09" db="EMBL/GenBank/DDBJ databases">
        <title>Distinct polysaccharide growth profiles of human intestinal Prevotella copri isolates.</title>
        <authorList>
            <person name="Fehlner-Peach H."/>
            <person name="Magnabosco C."/>
            <person name="Raghavan V."/>
            <person name="Scher J.U."/>
            <person name="Tett A."/>
            <person name="Cox L.M."/>
            <person name="Gottsegen C."/>
            <person name="Watters A."/>
            <person name="Wiltshire- Gordon J.D."/>
            <person name="Segata N."/>
            <person name="Bonneau R."/>
            <person name="Littman D.R."/>
        </authorList>
    </citation>
    <scope>NUCLEOTIDE SEQUENCE [LARGE SCALE GENOMIC DNA]</scope>
    <source>
        <strain evidence="8">iAU3127</strain>
    </source>
</reference>
<sequence length="765" mass="87723">MEVDKRNNILAKPSGITLGQHRSDVVSEVSDICQIFISTCEKYKKLTGKDLAMRLSVSAKWHDNGKACKKWQEACRKDFHNYQLWKQKHPDNFFKEYSSEKRNEAGCHLRNVGLRHEFYSLDKAVTTNMPIPILAAIAAHHGKLGLGFEDKWMSNPSFKQFWNVFRKTSNDISEKENLTLVCDKLLEFDTIRGLLQFADHRASAKEDNEFVPKLSFFDYHFPFADKRGIQKLVEDNWDNEILLVRAPTGAGKTDASLLWASRQIAAHKADRLVIAMPTRFTANALSVNVASTLSDTGLYHSSAWYSKYSKVQNGEMDMTEALAQQKMAKLLATPITVCTIDHLLMSLTFTQENHHLICSNLANSCVVIDEADFYDDFTLANILFLLKVLHNWKVPVMIMSASLPESALQLYRKAGFNIERILEDKDSDRYKKCFNIRKQIEYDNIQDINYLLEYCIEKGNAIIYLNTVDKAIKVYKEVKDLVLKSGKDIPVILYHSRFTEKDKQHKENMLLDNLGRKAWGNGTAKGIAILTQIGEISINISSELMISEVCPIDRLMQRAGRLCRFDHSVGEMYVLIPYKDNSLYPAPYGSYSQSEKSWIPCKALLSTMDILKCGIYSAQDLVNILNKVYAEETIFSVKAQTNVKSLEQMFINNWLINPVEKWNDDDTHSNSWRSRDIGPQGTAFIIKPKCTHFYNYSEYMEFVLSYSISLPVYLLDKGRKEHRIDSNCRITIGSNEPIFINVIRDGFYTFDIGIDLTDNEEDNFL</sequence>
<dbReference type="InterPro" id="IPR038257">
    <property type="entry name" value="CRISPR-assoc_Cas3_HD_sf"/>
</dbReference>
<feature type="domain" description="Helicase ATP-binding" evidence="6">
    <location>
        <begin position="233"/>
        <end position="421"/>
    </location>
</feature>
<evidence type="ECO:0000256" key="1">
    <source>
        <dbReference type="ARBA" id="ARBA00022741"/>
    </source>
</evidence>
<dbReference type="NCBIfam" id="TIGR01587">
    <property type="entry name" value="cas3_core"/>
    <property type="match status" value="1"/>
</dbReference>
<name>A0AA90VKC1_9BACT</name>
<evidence type="ECO:0000259" key="6">
    <source>
        <dbReference type="PROSITE" id="PS51192"/>
    </source>
</evidence>
<dbReference type="InterPro" id="IPR054712">
    <property type="entry name" value="Cas3-like_dom"/>
</dbReference>
<dbReference type="GO" id="GO:0005524">
    <property type="term" value="F:ATP binding"/>
    <property type="evidence" value="ECO:0007669"/>
    <property type="project" value="UniProtKB-KW"/>
</dbReference>
<keyword evidence="2" id="KW-0378">Hydrolase</keyword>
<evidence type="ECO:0000313" key="8">
    <source>
        <dbReference type="Proteomes" id="UP000421283"/>
    </source>
</evidence>
<dbReference type="InterPro" id="IPR027417">
    <property type="entry name" value="P-loop_NTPase"/>
</dbReference>
<evidence type="ECO:0000256" key="2">
    <source>
        <dbReference type="ARBA" id="ARBA00022801"/>
    </source>
</evidence>
<accession>A0AA90VKC1</accession>
<dbReference type="Gene3D" id="3.40.50.300">
    <property type="entry name" value="P-loop containing nucleotide triphosphate hydrolases"/>
    <property type="match status" value="2"/>
</dbReference>
<keyword evidence="3" id="KW-0347">Helicase</keyword>